<keyword evidence="3 8" id="KW-1133">Transmembrane helix</keyword>
<organism evidence="10 11">
    <name type="scientific">Acropora cervicornis</name>
    <name type="common">Staghorn coral</name>
    <dbReference type="NCBI Taxonomy" id="6130"/>
    <lineage>
        <taxon>Eukaryota</taxon>
        <taxon>Metazoa</taxon>
        <taxon>Cnidaria</taxon>
        <taxon>Anthozoa</taxon>
        <taxon>Hexacorallia</taxon>
        <taxon>Scleractinia</taxon>
        <taxon>Astrocoeniina</taxon>
        <taxon>Acroporidae</taxon>
        <taxon>Acropora</taxon>
    </lineage>
</organism>
<evidence type="ECO:0000256" key="6">
    <source>
        <dbReference type="ARBA" id="ARBA00023170"/>
    </source>
</evidence>
<dbReference type="InterPro" id="IPR017452">
    <property type="entry name" value="GPCR_Rhodpsn_7TM"/>
</dbReference>
<keyword evidence="6 10" id="KW-0675">Receptor</keyword>
<keyword evidence="2 8" id="KW-0812">Transmembrane</keyword>
<evidence type="ECO:0000259" key="9">
    <source>
        <dbReference type="PROSITE" id="PS50262"/>
    </source>
</evidence>
<evidence type="ECO:0000256" key="5">
    <source>
        <dbReference type="ARBA" id="ARBA00023136"/>
    </source>
</evidence>
<accession>A0AAD9PQ41</accession>
<sequence length="253" mass="28277">MFIPDELQAEKNATSGNSTRTLVLPLRFSRSMDFSNNIGSNYSKEASLGCDFVDNSPTVQVAKLLVLSIILVISLLGNALLIVIVYKRRELRKTANYFVVNMAVSDFVFPLQMIPFFLAQIAANSMNWPVSGTLGSILCKLAVFLRRVSVTVSVGSLLCIAFDRRIAVMWPMKARLITPTRRAIALACTWVAALIVNCMDLYVYDLVTKGNTHLCKMLPGKQTEAISYIAYTRRFIYIGPLVDYDLKTERQIS</sequence>
<evidence type="ECO:0000313" key="10">
    <source>
        <dbReference type="EMBL" id="KAK2546928.1"/>
    </source>
</evidence>
<dbReference type="InterPro" id="IPR000276">
    <property type="entry name" value="GPCR_Rhodpsn"/>
</dbReference>
<evidence type="ECO:0000313" key="11">
    <source>
        <dbReference type="Proteomes" id="UP001249851"/>
    </source>
</evidence>
<dbReference type="Gene3D" id="1.20.1070.10">
    <property type="entry name" value="Rhodopsin 7-helix transmembrane proteins"/>
    <property type="match status" value="1"/>
</dbReference>
<dbReference type="PRINTS" id="PR00237">
    <property type="entry name" value="GPCRRHODOPSN"/>
</dbReference>
<feature type="transmembrane region" description="Helical" evidence="8">
    <location>
        <begin position="183"/>
        <end position="204"/>
    </location>
</feature>
<proteinExistence type="predicted"/>
<comment type="caution">
    <text evidence="10">The sequence shown here is derived from an EMBL/GenBank/DDBJ whole genome shotgun (WGS) entry which is preliminary data.</text>
</comment>
<evidence type="ECO:0000256" key="1">
    <source>
        <dbReference type="ARBA" id="ARBA00004141"/>
    </source>
</evidence>
<dbReference type="CDD" id="cd00637">
    <property type="entry name" value="7tm_classA_rhodopsin-like"/>
    <property type="match status" value="1"/>
</dbReference>
<comment type="subcellular location">
    <subcellularLocation>
        <location evidence="1">Membrane</location>
        <topology evidence="1">Multi-pass membrane protein</topology>
    </subcellularLocation>
</comment>
<name>A0AAD9PQ41_ACRCE</name>
<feature type="transmembrane region" description="Helical" evidence="8">
    <location>
        <begin position="64"/>
        <end position="86"/>
    </location>
</feature>
<evidence type="ECO:0000256" key="8">
    <source>
        <dbReference type="SAM" id="Phobius"/>
    </source>
</evidence>
<keyword evidence="7" id="KW-0807">Transducer</keyword>
<reference evidence="10" key="1">
    <citation type="journal article" date="2023" name="G3 (Bethesda)">
        <title>Whole genome assembly and annotation of the endangered Caribbean coral Acropora cervicornis.</title>
        <authorList>
            <person name="Selwyn J.D."/>
            <person name="Vollmer S.V."/>
        </authorList>
    </citation>
    <scope>NUCLEOTIDE SEQUENCE</scope>
    <source>
        <strain evidence="10">K2</strain>
    </source>
</reference>
<evidence type="ECO:0000256" key="4">
    <source>
        <dbReference type="ARBA" id="ARBA00023040"/>
    </source>
</evidence>
<keyword evidence="5 8" id="KW-0472">Membrane</keyword>
<dbReference type="PANTHER" id="PTHR45695:SF9">
    <property type="entry name" value="LEUCOKININ RECEPTOR"/>
    <property type="match status" value="1"/>
</dbReference>
<keyword evidence="4" id="KW-0297">G-protein coupled receptor</keyword>
<dbReference type="GO" id="GO:0004930">
    <property type="term" value="F:G protein-coupled receptor activity"/>
    <property type="evidence" value="ECO:0007669"/>
    <property type="project" value="UniProtKB-KW"/>
</dbReference>
<reference evidence="10" key="2">
    <citation type="journal article" date="2023" name="Science">
        <title>Genomic signatures of disease resistance in endangered staghorn corals.</title>
        <authorList>
            <person name="Vollmer S.V."/>
            <person name="Selwyn J.D."/>
            <person name="Despard B.A."/>
            <person name="Roesel C.L."/>
        </authorList>
    </citation>
    <scope>NUCLEOTIDE SEQUENCE</scope>
    <source>
        <strain evidence="10">K2</strain>
    </source>
</reference>
<gene>
    <name evidence="10" type="ORF">P5673_033313</name>
</gene>
<evidence type="ECO:0000256" key="7">
    <source>
        <dbReference type="ARBA" id="ARBA00023224"/>
    </source>
</evidence>
<feature type="domain" description="G-protein coupled receptors family 1 profile" evidence="9">
    <location>
        <begin position="77"/>
        <end position="253"/>
    </location>
</feature>
<keyword evidence="11" id="KW-1185">Reference proteome</keyword>
<evidence type="ECO:0000256" key="2">
    <source>
        <dbReference type="ARBA" id="ARBA00022692"/>
    </source>
</evidence>
<dbReference type="GO" id="GO:0005886">
    <property type="term" value="C:plasma membrane"/>
    <property type="evidence" value="ECO:0007669"/>
    <property type="project" value="TreeGrafter"/>
</dbReference>
<feature type="transmembrane region" description="Helical" evidence="8">
    <location>
        <begin position="98"/>
        <end position="123"/>
    </location>
</feature>
<dbReference type="SUPFAM" id="SSF81321">
    <property type="entry name" value="Family A G protein-coupled receptor-like"/>
    <property type="match status" value="1"/>
</dbReference>
<evidence type="ECO:0000256" key="3">
    <source>
        <dbReference type="ARBA" id="ARBA00022989"/>
    </source>
</evidence>
<dbReference type="Proteomes" id="UP001249851">
    <property type="component" value="Unassembled WGS sequence"/>
</dbReference>
<dbReference type="Pfam" id="PF00001">
    <property type="entry name" value="7tm_1"/>
    <property type="match status" value="1"/>
</dbReference>
<dbReference type="EMBL" id="JARQWQ010000239">
    <property type="protein sequence ID" value="KAK2546928.1"/>
    <property type="molecule type" value="Genomic_DNA"/>
</dbReference>
<protein>
    <submittedName>
        <fullName evidence="10">QRFP-like peptide receptor</fullName>
    </submittedName>
</protein>
<feature type="transmembrane region" description="Helical" evidence="8">
    <location>
        <begin position="143"/>
        <end position="162"/>
    </location>
</feature>
<dbReference type="PANTHER" id="PTHR45695">
    <property type="entry name" value="LEUCOKININ RECEPTOR-RELATED"/>
    <property type="match status" value="1"/>
</dbReference>
<dbReference type="AlphaFoldDB" id="A0AAD9PQ41"/>
<dbReference type="PROSITE" id="PS50262">
    <property type="entry name" value="G_PROTEIN_RECEP_F1_2"/>
    <property type="match status" value="1"/>
</dbReference>